<accession>A0A7W5C7J0</accession>
<dbReference type="InterPro" id="IPR014962">
    <property type="entry name" value="YolD"/>
</dbReference>
<dbReference type="AlphaFoldDB" id="A0A7W5C7J0"/>
<dbReference type="RefSeq" id="WP_183561816.1">
    <property type="nucleotide sequence ID" value="NZ_CBCSLB010000003.1"/>
</dbReference>
<dbReference type="EMBL" id="JACHXW010000005">
    <property type="protein sequence ID" value="MBB3152159.1"/>
    <property type="molecule type" value="Genomic_DNA"/>
</dbReference>
<organism evidence="1 2">
    <name type="scientific">Paenibacillus endophyticus</name>
    <dbReference type="NCBI Taxonomy" id="1294268"/>
    <lineage>
        <taxon>Bacteria</taxon>
        <taxon>Bacillati</taxon>
        <taxon>Bacillota</taxon>
        <taxon>Bacilli</taxon>
        <taxon>Bacillales</taxon>
        <taxon>Paenibacillaceae</taxon>
        <taxon>Paenibacillus</taxon>
    </lineage>
</organism>
<gene>
    <name evidence="1" type="ORF">FHS16_002205</name>
</gene>
<dbReference type="Proteomes" id="UP000518605">
    <property type="component" value="Unassembled WGS sequence"/>
</dbReference>
<comment type="caution">
    <text evidence="1">The sequence shown here is derived from an EMBL/GenBank/DDBJ whole genome shotgun (WGS) entry which is preliminary data.</text>
</comment>
<keyword evidence="2" id="KW-1185">Reference proteome</keyword>
<reference evidence="1 2" key="1">
    <citation type="submission" date="2020-08" db="EMBL/GenBank/DDBJ databases">
        <title>Genomic Encyclopedia of Type Strains, Phase III (KMG-III): the genomes of soil and plant-associated and newly described type strains.</title>
        <authorList>
            <person name="Whitman W."/>
        </authorList>
    </citation>
    <scope>NUCLEOTIDE SEQUENCE [LARGE SCALE GENOMIC DNA]</scope>
    <source>
        <strain evidence="1 2">CECT 8234</strain>
    </source>
</reference>
<evidence type="ECO:0008006" key="3">
    <source>
        <dbReference type="Google" id="ProtNLM"/>
    </source>
</evidence>
<sequence length="83" mass="9560">MAKAKGPKRPTRDEFEMEELGERLVEAQQEGLLVKLIVWNWEQPVTGKITNMDSRTKSVHVENKGEITKVHFLDIMKVQSPDL</sequence>
<protein>
    <recommendedName>
        <fullName evidence="3">YolD-like family protein</fullName>
    </recommendedName>
</protein>
<dbReference type="Pfam" id="PF08863">
    <property type="entry name" value="YolD"/>
    <property type="match status" value="1"/>
</dbReference>
<evidence type="ECO:0000313" key="2">
    <source>
        <dbReference type="Proteomes" id="UP000518605"/>
    </source>
</evidence>
<evidence type="ECO:0000313" key="1">
    <source>
        <dbReference type="EMBL" id="MBB3152159.1"/>
    </source>
</evidence>
<name>A0A7W5C7J0_9BACL</name>
<proteinExistence type="predicted"/>